<proteinExistence type="predicted"/>
<organism evidence="3 4">
    <name type="scientific">Idiomarina baltica OS145</name>
    <dbReference type="NCBI Taxonomy" id="314276"/>
    <lineage>
        <taxon>Bacteria</taxon>
        <taxon>Pseudomonadati</taxon>
        <taxon>Pseudomonadota</taxon>
        <taxon>Gammaproteobacteria</taxon>
        <taxon>Alteromonadales</taxon>
        <taxon>Idiomarinaceae</taxon>
        <taxon>Idiomarina</taxon>
    </lineage>
</organism>
<feature type="coiled-coil region" evidence="1">
    <location>
        <begin position="42"/>
        <end position="110"/>
    </location>
</feature>
<gene>
    <name evidence="3" type="ORF">OS145_05585</name>
</gene>
<keyword evidence="2" id="KW-0812">Transmembrane</keyword>
<accession>A0ABP2CNZ8</accession>
<dbReference type="RefSeq" id="WP_006956824.1">
    <property type="nucleotide sequence ID" value="NZ_CH672409.1"/>
</dbReference>
<feature type="transmembrane region" description="Helical" evidence="2">
    <location>
        <begin position="21"/>
        <end position="42"/>
    </location>
</feature>
<dbReference type="InterPro" id="IPR007813">
    <property type="entry name" value="PilN"/>
</dbReference>
<evidence type="ECO:0000313" key="3">
    <source>
        <dbReference type="EMBL" id="EAQ31358.1"/>
    </source>
</evidence>
<dbReference type="EMBL" id="AAMX01000018">
    <property type="protein sequence ID" value="EAQ31358.1"/>
    <property type="molecule type" value="Genomic_DNA"/>
</dbReference>
<sequence>MKQFINLYTDELKPIVLRLSLARSLVVAVALAILLLVAWIVLKSLASERQATADEMNQQLQQLQQQQTQLQAQVQQKSPNQQLIDQSDKLSRQIQQQMELNDRLTNLESRQLIAPQQLMSELSAIDMDGLWLTEFGIEEGRINLHGKAIKGHLIPKWMARFEGKPVLENSRFSVVDLSQDEQDNQSFSLASERGSDE</sequence>
<evidence type="ECO:0000256" key="1">
    <source>
        <dbReference type="SAM" id="Coils"/>
    </source>
</evidence>
<comment type="caution">
    <text evidence="3">The sequence shown here is derived from an EMBL/GenBank/DDBJ whole genome shotgun (WGS) entry which is preliminary data.</text>
</comment>
<keyword evidence="4" id="KW-1185">Reference proteome</keyword>
<keyword evidence="2" id="KW-0472">Membrane</keyword>
<evidence type="ECO:0000256" key="2">
    <source>
        <dbReference type="SAM" id="Phobius"/>
    </source>
</evidence>
<protein>
    <submittedName>
        <fullName evidence="3">Type II secretory pathway component</fullName>
    </submittedName>
</protein>
<keyword evidence="2" id="KW-1133">Transmembrane helix</keyword>
<keyword evidence="1" id="KW-0175">Coiled coil</keyword>
<reference evidence="3 4" key="1">
    <citation type="submission" date="2006-01" db="EMBL/GenBank/DDBJ databases">
        <authorList>
            <person name="Brettar I."/>
            <person name="Hofle M."/>
            <person name="Ferriera S."/>
            <person name="Johnson J."/>
            <person name="Kravitz S."/>
            <person name="Halpern A."/>
            <person name="Remington K."/>
            <person name="Beeson K."/>
            <person name="Tran B."/>
            <person name="Rogers Y.-H."/>
            <person name="Friedman R."/>
            <person name="Venter J.C."/>
        </authorList>
    </citation>
    <scope>NUCLEOTIDE SEQUENCE [LARGE SCALE GENOMIC DNA]</scope>
    <source>
        <strain evidence="3 4">OS145</strain>
    </source>
</reference>
<name>A0ABP2CNZ8_9GAMM</name>
<dbReference type="Proteomes" id="UP000016543">
    <property type="component" value="Unassembled WGS sequence"/>
</dbReference>
<dbReference type="Pfam" id="PF05137">
    <property type="entry name" value="PilN"/>
    <property type="match status" value="1"/>
</dbReference>
<evidence type="ECO:0000313" key="4">
    <source>
        <dbReference type="Proteomes" id="UP000016543"/>
    </source>
</evidence>